<proteinExistence type="predicted"/>
<dbReference type="Gene3D" id="3.40.50.1240">
    <property type="entry name" value="Phosphoglycerate mutase-like"/>
    <property type="match status" value="1"/>
</dbReference>
<feature type="active site" description="Proton donor/acceptor" evidence="3">
    <location>
        <position position="85"/>
    </location>
</feature>
<feature type="binding site" evidence="4">
    <location>
        <position position="61"/>
    </location>
    <ligand>
        <name>substrate</name>
    </ligand>
</feature>
<dbReference type="AlphaFoldDB" id="A0A7G5BSW8"/>
<dbReference type="Pfam" id="PF00300">
    <property type="entry name" value="His_Phos_1"/>
    <property type="match status" value="1"/>
</dbReference>
<protein>
    <submittedName>
        <fullName evidence="5">Histidine phosphatase family protein</fullName>
    </submittedName>
</protein>
<dbReference type="Proteomes" id="UP000515679">
    <property type="component" value="Chromosome"/>
</dbReference>
<evidence type="ECO:0000313" key="5">
    <source>
        <dbReference type="EMBL" id="QMV40052.1"/>
    </source>
</evidence>
<dbReference type="InterPro" id="IPR029033">
    <property type="entry name" value="His_PPase_superfam"/>
</dbReference>
<dbReference type="PROSITE" id="PS00175">
    <property type="entry name" value="PG_MUTASE"/>
    <property type="match status" value="1"/>
</dbReference>
<dbReference type="SMART" id="SM00855">
    <property type="entry name" value="PGAM"/>
    <property type="match status" value="1"/>
</dbReference>
<keyword evidence="6" id="KW-1185">Reference proteome</keyword>
<sequence>MNDTTTIFITRHGQTEWNVQKRFQGHNDSPLTELGVKQAMWLGESLQEQKIDQIYSSSSERAIRTAEVIKGRRGIPIEVCEAFREIDLGVWEGITQEEAKSMFELQFHNFWSDPGAFHVENSETFGQVSERAINKLNHIVNDNFGKSILVVTHTVVLKLIMAYFEQRDLKNIWNPPYIYPTCLCKIEVKKDNHSIVLHGDMSHYKEELIES</sequence>
<dbReference type="PANTHER" id="PTHR48100">
    <property type="entry name" value="BROAD-SPECIFICITY PHOSPHATASE YOR283W-RELATED"/>
    <property type="match status" value="1"/>
</dbReference>
<name>A0A7G5BSW8_9BACL</name>
<evidence type="ECO:0000313" key="6">
    <source>
        <dbReference type="Proteomes" id="UP000515679"/>
    </source>
</evidence>
<dbReference type="GO" id="GO:0005737">
    <property type="term" value="C:cytoplasm"/>
    <property type="evidence" value="ECO:0007669"/>
    <property type="project" value="TreeGrafter"/>
</dbReference>
<evidence type="ECO:0000256" key="3">
    <source>
        <dbReference type="PIRSR" id="PIRSR613078-1"/>
    </source>
</evidence>
<dbReference type="InterPro" id="IPR001345">
    <property type="entry name" value="PG/BPGM_mutase_AS"/>
</dbReference>
<keyword evidence="2" id="KW-0413">Isomerase</keyword>
<organism evidence="5 6">
    <name type="scientific">Cohnella cholangitidis</name>
    <dbReference type="NCBI Taxonomy" id="2598458"/>
    <lineage>
        <taxon>Bacteria</taxon>
        <taxon>Bacillati</taxon>
        <taxon>Bacillota</taxon>
        <taxon>Bacilli</taxon>
        <taxon>Bacillales</taxon>
        <taxon>Paenibacillaceae</taxon>
        <taxon>Cohnella</taxon>
    </lineage>
</organism>
<dbReference type="KEGG" id="cchl:FPL14_01685"/>
<feature type="binding site" evidence="4">
    <location>
        <begin position="11"/>
        <end position="18"/>
    </location>
    <ligand>
        <name>substrate</name>
    </ligand>
</feature>
<evidence type="ECO:0000256" key="2">
    <source>
        <dbReference type="ARBA" id="ARBA00023235"/>
    </source>
</evidence>
<gene>
    <name evidence="5" type="ORF">FPL14_01685</name>
</gene>
<keyword evidence="1" id="KW-0324">Glycolysis</keyword>
<dbReference type="PANTHER" id="PTHR48100:SF1">
    <property type="entry name" value="HISTIDINE PHOSPHATASE FAMILY PROTEIN-RELATED"/>
    <property type="match status" value="1"/>
</dbReference>
<dbReference type="InterPro" id="IPR050275">
    <property type="entry name" value="PGM_Phosphatase"/>
</dbReference>
<accession>A0A7G5BSW8</accession>
<reference evidence="5 6" key="1">
    <citation type="submission" date="2019-07" db="EMBL/GenBank/DDBJ databases">
        <authorList>
            <person name="Kim J.K."/>
            <person name="Cheong H.-M."/>
            <person name="Choi Y."/>
            <person name="Hwang K.J."/>
            <person name="Lee S."/>
            <person name="Choi C."/>
        </authorList>
    </citation>
    <scope>NUCLEOTIDE SEQUENCE [LARGE SCALE GENOMIC DNA]</scope>
    <source>
        <strain evidence="5 6">KS 22</strain>
    </source>
</reference>
<dbReference type="RefSeq" id="WP_182301387.1">
    <property type="nucleotide sequence ID" value="NZ_CP041969.1"/>
</dbReference>
<evidence type="ECO:0000256" key="4">
    <source>
        <dbReference type="PIRSR" id="PIRSR613078-2"/>
    </source>
</evidence>
<evidence type="ECO:0000256" key="1">
    <source>
        <dbReference type="ARBA" id="ARBA00023152"/>
    </source>
</evidence>
<feature type="active site" description="Tele-phosphohistidine intermediate" evidence="3">
    <location>
        <position position="12"/>
    </location>
</feature>
<dbReference type="EMBL" id="CP041969">
    <property type="protein sequence ID" value="QMV40052.1"/>
    <property type="molecule type" value="Genomic_DNA"/>
</dbReference>
<dbReference type="CDD" id="cd07067">
    <property type="entry name" value="HP_PGM_like"/>
    <property type="match status" value="1"/>
</dbReference>
<dbReference type="SUPFAM" id="SSF53254">
    <property type="entry name" value="Phosphoglycerate mutase-like"/>
    <property type="match status" value="1"/>
</dbReference>
<dbReference type="InterPro" id="IPR013078">
    <property type="entry name" value="His_Pase_superF_clade-1"/>
</dbReference>
<dbReference type="GO" id="GO:0016791">
    <property type="term" value="F:phosphatase activity"/>
    <property type="evidence" value="ECO:0007669"/>
    <property type="project" value="TreeGrafter"/>
</dbReference>